<feature type="region of interest" description="Disordered" evidence="1">
    <location>
        <begin position="1"/>
        <end position="98"/>
    </location>
</feature>
<comment type="caution">
    <text evidence="2">The sequence shown here is derived from an EMBL/GenBank/DDBJ whole genome shotgun (WGS) entry which is preliminary data.</text>
</comment>
<dbReference type="RefSeq" id="WP_376736776.1">
    <property type="nucleotide sequence ID" value="NZ_JAYMRS010000001.1"/>
</dbReference>
<proteinExistence type="predicted"/>
<reference evidence="2 3" key="1">
    <citation type="submission" date="2024-01" db="EMBL/GenBank/DDBJ databases">
        <title>Genome mining of biosynthetic gene clusters to explore secondary metabolites of Streptomyces sp.</title>
        <authorList>
            <person name="Baig A."/>
            <person name="Ajitkumar Shintre N."/>
            <person name="Kumar H."/>
            <person name="Anbarasu A."/>
            <person name="Ramaiah S."/>
        </authorList>
    </citation>
    <scope>NUCLEOTIDE SEQUENCE [LARGE SCALE GENOMIC DNA]</scope>
    <source>
        <strain evidence="2 3">A01</strain>
    </source>
</reference>
<feature type="compositionally biased region" description="Gly residues" evidence="1">
    <location>
        <begin position="9"/>
        <end position="18"/>
    </location>
</feature>
<evidence type="ECO:0000313" key="3">
    <source>
        <dbReference type="Proteomes" id="UP001585053"/>
    </source>
</evidence>
<dbReference type="Proteomes" id="UP001585053">
    <property type="component" value="Unassembled WGS sequence"/>
</dbReference>
<evidence type="ECO:0000313" key="2">
    <source>
        <dbReference type="EMBL" id="MFB8766798.1"/>
    </source>
</evidence>
<protein>
    <submittedName>
        <fullName evidence="2">Uncharacterized protein</fullName>
    </submittedName>
</protein>
<organism evidence="2 3">
    <name type="scientific">Nocardiopsis alba</name>
    <dbReference type="NCBI Taxonomy" id="53437"/>
    <lineage>
        <taxon>Bacteria</taxon>
        <taxon>Bacillati</taxon>
        <taxon>Actinomycetota</taxon>
        <taxon>Actinomycetes</taxon>
        <taxon>Streptosporangiales</taxon>
        <taxon>Nocardiopsidaceae</taxon>
        <taxon>Nocardiopsis</taxon>
    </lineage>
</organism>
<gene>
    <name evidence="2" type="ORF">VSQ78_03720</name>
</gene>
<keyword evidence="3" id="KW-1185">Reference proteome</keyword>
<dbReference type="EMBL" id="JAYMRS010000001">
    <property type="protein sequence ID" value="MFB8766798.1"/>
    <property type="molecule type" value="Genomic_DNA"/>
</dbReference>
<feature type="compositionally biased region" description="Basic and acidic residues" evidence="1">
    <location>
        <begin position="73"/>
        <end position="84"/>
    </location>
</feature>
<accession>A0ABV5DQD1</accession>
<evidence type="ECO:0000256" key="1">
    <source>
        <dbReference type="SAM" id="MobiDB-lite"/>
    </source>
</evidence>
<sequence length="165" mass="16611">MLEVDCAGRRGGGTGEVGETGEADRNTGAGGVLGAGRAAEARRAGREGRGAGAGGTLGATGVSEVSGTVEDGDTGRSARPDVGRKPAQWVNRRRSPNQPLRTFGMTGVAVVVSGGTKIPCRAGRTPVVVSGGVNVVVGGRVRRTCVGIMLTVFSLVLVREVRSGL</sequence>
<name>A0ABV5DQD1_9ACTN</name>
<feature type="compositionally biased region" description="Basic and acidic residues" evidence="1">
    <location>
        <begin position="39"/>
        <end position="49"/>
    </location>
</feature>